<dbReference type="EMBL" id="CAJHUC010001219">
    <property type="protein sequence ID" value="CAD7700309.1"/>
    <property type="molecule type" value="Genomic_DNA"/>
</dbReference>
<dbReference type="PANTHER" id="PTHR13318">
    <property type="entry name" value="PARTNER OF PAIRED, ISOFORM B-RELATED"/>
    <property type="match status" value="1"/>
</dbReference>
<dbReference type="InterPro" id="IPR032675">
    <property type="entry name" value="LRR_dom_sf"/>
</dbReference>
<reference evidence="3" key="1">
    <citation type="submission" date="2020-12" db="EMBL/GenBank/DDBJ databases">
        <authorList>
            <person name="Iha C."/>
        </authorList>
    </citation>
    <scope>NUCLEOTIDE SEQUENCE</scope>
</reference>
<feature type="domain" description="F-box/LRR-repeat protein 15-like leucin rich repeat" evidence="2">
    <location>
        <begin position="296"/>
        <end position="367"/>
    </location>
</feature>
<dbReference type="InterPro" id="IPR057207">
    <property type="entry name" value="FBXL15_LRR"/>
</dbReference>
<dbReference type="GO" id="GO:0031146">
    <property type="term" value="P:SCF-dependent proteasomal ubiquitin-dependent protein catabolic process"/>
    <property type="evidence" value="ECO:0007669"/>
    <property type="project" value="TreeGrafter"/>
</dbReference>
<protein>
    <recommendedName>
        <fullName evidence="2">F-box/LRR-repeat protein 15-like leucin rich repeat domain-containing protein</fullName>
    </recommendedName>
</protein>
<accession>A0A8S1J3A1</accession>
<dbReference type="GO" id="GO:0005930">
    <property type="term" value="C:axoneme"/>
    <property type="evidence" value="ECO:0007669"/>
    <property type="project" value="UniProtKB-SubCell"/>
</dbReference>
<evidence type="ECO:0000256" key="1">
    <source>
        <dbReference type="ARBA" id="ARBA00004430"/>
    </source>
</evidence>
<dbReference type="InterPro" id="IPR001611">
    <property type="entry name" value="Leu-rich_rpt"/>
</dbReference>
<dbReference type="SMART" id="SM00367">
    <property type="entry name" value="LRR_CC"/>
    <property type="match status" value="7"/>
</dbReference>
<dbReference type="SUPFAM" id="SSF52047">
    <property type="entry name" value="RNI-like"/>
    <property type="match status" value="1"/>
</dbReference>
<dbReference type="PANTHER" id="PTHR13318:SF190">
    <property type="entry name" value="PARTNER OF PAIRED, ISOFORM B"/>
    <property type="match status" value="1"/>
</dbReference>
<dbReference type="InterPro" id="IPR006553">
    <property type="entry name" value="Leu-rich_rpt_Cys-con_subtyp"/>
</dbReference>
<dbReference type="Gene3D" id="3.80.10.10">
    <property type="entry name" value="Ribonuclease Inhibitor"/>
    <property type="match status" value="3"/>
</dbReference>
<dbReference type="Pfam" id="PF25372">
    <property type="entry name" value="DUF7885"/>
    <property type="match status" value="1"/>
</dbReference>
<evidence type="ECO:0000259" key="2">
    <source>
        <dbReference type="Pfam" id="PF25372"/>
    </source>
</evidence>
<dbReference type="GO" id="GO:0019005">
    <property type="term" value="C:SCF ubiquitin ligase complex"/>
    <property type="evidence" value="ECO:0007669"/>
    <property type="project" value="TreeGrafter"/>
</dbReference>
<dbReference type="Proteomes" id="UP000708148">
    <property type="component" value="Unassembled WGS sequence"/>
</dbReference>
<sequence>MGSQSMTGAPIGDWGNLPFLILDGCKDALERHRSSQAVLKTARLVNRWWGRWANGAITSLRVTVRPPGLPGCRSNASCALCTVVNKFVGLCELKVQIRNDGDASDLIPLQALKHLARLDLRMDYLSDEVFQRVGGLTALTQLEICGHCQGAQIPDTSLGHLDSLGSLKQLRLQLFGKISDAHLVQIGAWTGLQHLDLSDSTQITDAGMEHLGQLASLTHLDLSGCPQVGGTGFRLVANMTKLRYLDLGNCCLPDSLMMAIGMLTALTFLNFDGFPRPLCRRDAQLSDDGIAHIDGLTSLNHLGLKWCKDVTNMGIAHVGALISLTSLDLDYVSNITDSGLAFVGRLTALRGLSLKHCGRISNEGLYHVGHLACLRRLSLNSCRQVSDEGLLHIGKLTALTWLDLRHCNKISSMGLQVIGKLDSLTYLDIGYVGRIADVQSAQLGGLKMLRRLRLNQGAWDLRRLEQTLTDCKITLW</sequence>
<dbReference type="AlphaFoldDB" id="A0A8S1J3A1"/>
<gene>
    <name evidence="3" type="ORF">OSTQU699_LOCUS5668</name>
</gene>
<dbReference type="OrthoDB" id="567075at2759"/>
<evidence type="ECO:0000313" key="4">
    <source>
        <dbReference type="Proteomes" id="UP000708148"/>
    </source>
</evidence>
<organism evidence="3 4">
    <name type="scientific">Ostreobium quekettii</name>
    <dbReference type="NCBI Taxonomy" id="121088"/>
    <lineage>
        <taxon>Eukaryota</taxon>
        <taxon>Viridiplantae</taxon>
        <taxon>Chlorophyta</taxon>
        <taxon>core chlorophytes</taxon>
        <taxon>Ulvophyceae</taxon>
        <taxon>TCBD clade</taxon>
        <taxon>Bryopsidales</taxon>
        <taxon>Ostreobineae</taxon>
        <taxon>Ostreobiaceae</taxon>
        <taxon>Ostreobium</taxon>
    </lineage>
</organism>
<evidence type="ECO:0000313" key="3">
    <source>
        <dbReference type="EMBL" id="CAD7700309.1"/>
    </source>
</evidence>
<proteinExistence type="predicted"/>
<comment type="caution">
    <text evidence="3">The sequence shown here is derived from an EMBL/GenBank/DDBJ whole genome shotgun (WGS) entry which is preliminary data.</text>
</comment>
<comment type="subcellular location">
    <subcellularLocation>
        <location evidence="1">Cytoplasm</location>
        <location evidence="1">Cytoskeleton</location>
        <location evidence="1">Cilium axoneme</location>
    </subcellularLocation>
</comment>
<keyword evidence="4" id="KW-1185">Reference proteome</keyword>
<name>A0A8S1J3A1_9CHLO</name>
<dbReference type="Pfam" id="PF13516">
    <property type="entry name" value="LRR_6"/>
    <property type="match status" value="3"/>
</dbReference>